<proteinExistence type="inferred from homology"/>
<dbReference type="NCBIfam" id="TIGR01552">
    <property type="entry name" value="phd_fam"/>
    <property type="match status" value="1"/>
</dbReference>
<dbReference type="EMBL" id="LCHU01000021">
    <property type="protein sequence ID" value="KKT40552.1"/>
    <property type="molecule type" value="Genomic_DNA"/>
</dbReference>
<dbReference type="STRING" id="1618647.UW30_C0021G0007"/>
<dbReference type="SUPFAM" id="SSF143120">
    <property type="entry name" value="YefM-like"/>
    <property type="match status" value="1"/>
</dbReference>
<protein>
    <recommendedName>
        <fullName evidence="4">Antitoxin</fullName>
    </recommendedName>
</protein>
<evidence type="ECO:0000313" key="2">
    <source>
        <dbReference type="EMBL" id="KKT40552.1"/>
    </source>
</evidence>
<comment type="caution">
    <text evidence="2">The sequence shown here is derived from an EMBL/GenBank/DDBJ whole genome shotgun (WGS) entry which is preliminary data.</text>
</comment>
<accession>A0A0G1J956</accession>
<dbReference type="Proteomes" id="UP000034736">
    <property type="component" value="Unassembled WGS sequence"/>
</dbReference>
<evidence type="ECO:0000256" key="1">
    <source>
        <dbReference type="ARBA" id="ARBA00009981"/>
    </source>
</evidence>
<dbReference type="AlphaFoldDB" id="A0A0G1J956"/>
<gene>
    <name evidence="2" type="ORF">UW30_C0021G0007</name>
</gene>
<organism evidence="2 3">
    <name type="scientific">Candidatus Giovannonibacteria bacterium GW2011_GWA2_44_13b</name>
    <dbReference type="NCBI Taxonomy" id="1618647"/>
    <lineage>
        <taxon>Bacteria</taxon>
        <taxon>Candidatus Giovannoniibacteriota</taxon>
    </lineage>
</organism>
<evidence type="ECO:0000313" key="3">
    <source>
        <dbReference type="Proteomes" id="UP000034736"/>
    </source>
</evidence>
<name>A0A0G1J956_9BACT</name>
<dbReference type="InterPro" id="IPR036165">
    <property type="entry name" value="YefM-like_sf"/>
</dbReference>
<evidence type="ECO:0008006" key="4">
    <source>
        <dbReference type="Google" id="ProtNLM"/>
    </source>
</evidence>
<sequence length="59" mass="6783">MQKPNIIVKNGEPKAVILDLREYGRLLEIAEAKSDLSELKKIKKSKTLFRPIEEYAGRL</sequence>
<reference evidence="2 3" key="1">
    <citation type="journal article" date="2015" name="Nature">
        <title>rRNA introns, odd ribosomes, and small enigmatic genomes across a large radiation of phyla.</title>
        <authorList>
            <person name="Brown C.T."/>
            <person name="Hug L.A."/>
            <person name="Thomas B.C."/>
            <person name="Sharon I."/>
            <person name="Castelle C.J."/>
            <person name="Singh A."/>
            <person name="Wilkins M.J."/>
            <person name="Williams K.H."/>
            <person name="Banfield J.F."/>
        </authorList>
    </citation>
    <scope>NUCLEOTIDE SEQUENCE [LARGE SCALE GENOMIC DNA]</scope>
</reference>
<comment type="similarity">
    <text evidence="1">Belongs to the phD/YefM antitoxin family.</text>
</comment>